<dbReference type="RefSeq" id="WP_012471419.1">
    <property type="nucleotide sequence ID" value="NC_010814.1"/>
</dbReference>
<evidence type="ECO:0000313" key="2">
    <source>
        <dbReference type="Proteomes" id="UP000002420"/>
    </source>
</evidence>
<reference evidence="1 2" key="1">
    <citation type="submission" date="2008-05" db="EMBL/GenBank/DDBJ databases">
        <title>Complete sequence of chromosome of Geobacter lovleyi SZ.</title>
        <authorList>
            <consortium name="US DOE Joint Genome Institute"/>
            <person name="Lucas S."/>
            <person name="Copeland A."/>
            <person name="Lapidus A."/>
            <person name="Glavina del Rio T."/>
            <person name="Dalin E."/>
            <person name="Tice H."/>
            <person name="Bruce D."/>
            <person name="Goodwin L."/>
            <person name="Pitluck S."/>
            <person name="Chertkov O."/>
            <person name="Meincke L."/>
            <person name="Brettin T."/>
            <person name="Detter J.C."/>
            <person name="Han C."/>
            <person name="Tapia R."/>
            <person name="Kuske C.R."/>
            <person name="Schmutz J."/>
            <person name="Larimer F."/>
            <person name="Land M."/>
            <person name="Hauser L."/>
            <person name="Kyrpides N."/>
            <person name="Mikhailova N."/>
            <person name="Sung Y."/>
            <person name="Fletcher K.E."/>
            <person name="Ritalahti K.M."/>
            <person name="Loeffler F.E."/>
            <person name="Richardson P."/>
        </authorList>
    </citation>
    <scope>NUCLEOTIDE SEQUENCE [LARGE SCALE GENOMIC DNA]</scope>
    <source>
        <strain evidence="2">ATCC BAA-1151 / DSM 17278 / SZ</strain>
    </source>
</reference>
<dbReference type="EMBL" id="CP001089">
    <property type="protein sequence ID" value="ACD97095.1"/>
    <property type="molecule type" value="Genomic_DNA"/>
</dbReference>
<dbReference type="OrthoDB" id="9342865at2"/>
<dbReference type="STRING" id="398767.Glov_3389"/>
<evidence type="ECO:0000313" key="1">
    <source>
        <dbReference type="EMBL" id="ACD97095.1"/>
    </source>
</evidence>
<accession>B3EBQ6</accession>
<dbReference type="KEGG" id="glo:Glov_3389"/>
<sequence length="326" mass="37008">MNNHYNDGGEVVSYLEFGAIATSPPIKKIYDFRTMQQAYDWFMHARYSQDISCYIWMLQALSSGDLSEVGRLYQELIHHPDDFSSNLSKWAALQTIDDLTPIYYEHGQTLFGCIEGIACCATLLDMAKIPMARPELTVQGVAWEGFDISPFFNLMAKQLHGNCRIQTYSDEKSIPSRVSVAFAKGVTLLYAVRSPEDFFLLFSRAVCGVFDISFNVHGQGSLALGTGKQVCYLSLDSFADYYRSHSSIILLRRNASGLRNDDTKLYIEGIVCKDAETTQRFIQNDATFRDGLQAAFPELSGKLLHRSDREYLDWIEFSEFLELCRL</sequence>
<name>B3EBQ6_TRIL1</name>
<proteinExistence type="predicted"/>
<dbReference type="AlphaFoldDB" id="B3EBQ6"/>
<dbReference type="Proteomes" id="UP000002420">
    <property type="component" value="Chromosome"/>
</dbReference>
<dbReference type="HOGENOM" id="CLU_873289_0_0_7"/>
<protein>
    <submittedName>
        <fullName evidence="1">Uncharacterized protein</fullName>
    </submittedName>
</protein>
<gene>
    <name evidence="1" type="ordered locus">Glov_3389</name>
</gene>
<keyword evidence="2" id="KW-1185">Reference proteome</keyword>
<organism evidence="1 2">
    <name type="scientific">Trichlorobacter lovleyi (strain ATCC BAA-1151 / DSM 17278 / SZ)</name>
    <name type="common">Geobacter lovleyi</name>
    <dbReference type="NCBI Taxonomy" id="398767"/>
    <lineage>
        <taxon>Bacteria</taxon>
        <taxon>Pseudomonadati</taxon>
        <taxon>Thermodesulfobacteriota</taxon>
        <taxon>Desulfuromonadia</taxon>
        <taxon>Geobacterales</taxon>
        <taxon>Geobacteraceae</taxon>
        <taxon>Trichlorobacter</taxon>
    </lineage>
</organism>